<evidence type="ECO:0000256" key="6">
    <source>
        <dbReference type="SAM" id="Phobius"/>
    </source>
</evidence>
<dbReference type="GO" id="GO:0005886">
    <property type="term" value="C:plasma membrane"/>
    <property type="evidence" value="ECO:0007669"/>
    <property type="project" value="TreeGrafter"/>
</dbReference>
<reference evidence="8 9" key="1">
    <citation type="submission" date="2011-05" db="EMBL/GenBank/DDBJ databases">
        <title>Complete sequence of Thioalkalimicrobium cyclicum ALM1.</title>
        <authorList>
            <consortium name="US DOE Joint Genome Institute"/>
            <person name="Lucas S."/>
            <person name="Han J."/>
            <person name="Lapidus A."/>
            <person name="Cheng J.-F."/>
            <person name="Goodwin L."/>
            <person name="Pitluck S."/>
            <person name="Peters L."/>
            <person name="Mikhailova N."/>
            <person name="Davenport K."/>
            <person name="Han C."/>
            <person name="Tapia R."/>
            <person name="Land M."/>
            <person name="Hauser L."/>
            <person name="Kyrpides N."/>
            <person name="Ivanova N."/>
            <person name="Pagani I."/>
            <person name="Kappler U."/>
            <person name="Woyke T."/>
        </authorList>
    </citation>
    <scope>NUCLEOTIDE SEQUENCE [LARGE SCALE GENOMIC DNA]</scope>
    <source>
        <strain evidence="9">DSM 14477 / JCM 11371 / ALM1</strain>
    </source>
</reference>
<evidence type="ECO:0000313" key="9">
    <source>
        <dbReference type="Proteomes" id="UP000009232"/>
    </source>
</evidence>
<dbReference type="InterPro" id="IPR007267">
    <property type="entry name" value="GtrA_DPMS_TM"/>
</dbReference>
<keyword evidence="3 6" id="KW-0812">Transmembrane</keyword>
<organism evidence="8 9">
    <name type="scientific">Thiomicrospira cyclica (strain DSM 14477 / JCM 11371 / ALM1)</name>
    <name type="common">Thioalkalimicrobium cyclicum</name>
    <dbReference type="NCBI Taxonomy" id="717773"/>
    <lineage>
        <taxon>Bacteria</taxon>
        <taxon>Pseudomonadati</taxon>
        <taxon>Pseudomonadota</taxon>
        <taxon>Gammaproteobacteria</taxon>
        <taxon>Thiotrichales</taxon>
        <taxon>Piscirickettsiaceae</taxon>
        <taxon>Thiomicrospira</taxon>
    </lineage>
</organism>
<gene>
    <name evidence="8" type="ordered locus">Thicy_1417</name>
</gene>
<feature type="transmembrane region" description="Helical" evidence="6">
    <location>
        <begin position="7"/>
        <end position="28"/>
    </location>
</feature>
<comment type="similarity">
    <text evidence="2">Belongs to the GtrA family.</text>
</comment>
<accession>F6DA48</accession>
<dbReference type="PANTHER" id="PTHR38459:SF1">
    <property type="entry name" value="PROPHAGE BACTOPRENOL-LINKED GLUCOSE TRANSLOCASE HOMOLOG"/>
    <property type="match status" value="1"/>
</dbReference>
<dbReference type="AlphaFoldDB" id="F6DA48"/>
<dbReference type="HOGENOM" id="CLU_141008_0_0_6"/>
<proteinExistence type="inferred from homology"/>
<comment type="subcellular location">
    <subcellularLocation>
        <location evidence="1">Membrane</location>
        <topology evidence="1">Multi-pass membrane protein</topology>
    </subcellularLocation>
</comment>
<dbReference type="Proteomes" id="UP000009232">
    <property type="component" value="Chromosome"/>
</dbReference>
<evidence type="ECO:0000256" key="3">
    <source>
        <dbReference type="ARBA" id="ARBA00022692"/>
    </source>
</evidence>
<evidence type="ECO:0000313" key="8">
    <source>
        <dbReference type="EMBL" id="AEG32179.1"/>
    </source>
</evidence>
<evidence type="ECO:0000256" key="5">
    <source>
        <dbReference type="ARBA" id="ARBA00023136"/>
    </source>
</evidence>
<evidence type="ECO:0000256" key="1">
    <source>
        <dbReference type="ARBA" id="ARBA00004141"/>
    </source>
</evidence>
<dbReference type="GO" id="GO:0000271">
    <property type="term" value="P:polysaccharide biosynthetic process"/>
    <property type="evidence" value="ECO:0007669"/>
    <property type="project" value="InterPro"/>
</dbReference>
<sequence>MAKKFSRYTLIGLLNTAVHWIVFALVVSLGFSQAIANGLGFLTAVTGSYLLNSKITFNKAPNKKGYSYFVIGMGSISVLIGALGDYLEWPGLVTLVVFSFTSLLLGFGWSKWVVFK</sequence>
<evidence type="ECO:0000256" key="4">
    <source>
        <dbReference type="ARBA" id="ARBA00022989"/>
    </source>
</evidence>
<dbReference type="STRING" id="717773.Thicy_1417"/>
<dbReference type="Pfam" id="PF04138">
    <property type="entry name" value="GtrA_DPMS_TM"/>
    <property type="match status" value="1"/>
</dbReference>
<dbReference type="InterPro" id="IPR051401">
    <property type="entry name" value="GtrA_CellWall_Glycosyl"/>
</dbReference>
<dbReference type="PANTHER" id="PTHR38459">
    <property type="entry name" value="PROPHAGE BACTOPRENOL-LINKED GLUCOSE TRANSLOCASE HOMOLOG"/>
    <property type="match status" value="1"/>
</dbReference>
<evidence type="ECO:0000256" key="2">
    <source>
        <dbReference type="ARBA" id="ARBA00009399"/>
    </source>
</evidence>
<keyword evidence="5 6" id="KW-0472">Membrane</keyword>
<keyword evidence="4 6" id="KW-1133">Transmembrane helix</keyword>
<evidence type="ECO:0000259" key="7">
    <source>
        <dbReference type="Pfam" id="PF04138"/>
    </source>
</evidence>
<keyword evidence="9" id="KW-1185">Reference proteome</keyword>
<dbReference type="EMBL" id="CP002776">
    <property type="protein sequence ID" value="AEG32179.1"/>
    <property type="molecule type" value="Genomic_DNA"/>
</dbReference>
<feature type="domain" description="GtrA/DPMS transmembrane" evidence="7">
    <location>
        <begin position="7"/>
        <end position="115"/>
    </location>
</feature>
<dbReference type="RefSeq" id="WP_013835954.1">
    <property type="nucleotide sequence ID" value="NC_015581.1"/>
</dbReference>
<dbReference type="OrthoDB" id="5616234at2"/>
<feature type="transmembrane region" description="Helical" evidence="6">
    <location>
        <begin position="34"/>
        <end position="53"/>
    </location>
</feature>
<protein>
    <submittedName>
        <fullName evidence="8">GtrA family protein</fullName>
    </submittedName>
</protein>
<dbReference type="KEGG" id="tcy:Thicy_1417"/>
<name>F6DA48_THICA</name>
<dbReference type="eggNOG" id="COG2246">
    <property type="taxonomic scope" value="Bacteria"/>
</dbReference>
<feature type="transmembrane region" description="Helical" evidence="6">
    <location>
        <begin position="65"/>
        <end position="83"/>
    </location>
</feature>
<feature type="transmembrane region" description="Helical" evidence="6">
    <location>
        <begin position="89"/>
        <end position="109"/>
    </location>
</feature>